<organism evidence="3 4">
    <name type="scientific">Ceratocystis fimbriata CBS 114723</name>
    <dbReference type="NCBI Taxonomy" id="1035309"/>
    <lineage>
        <taxon>Eukaryota</taxon>
        <taxon>Fungi</taxon>
        <taxon>Dikarya</taxon>
        <taxon>Ascomycota</taxon>
        <taxon>Pezizomycotina</taxon>
        <taxon>Sordariomycetes</taxon>
        <taxon>Hypocreomycetidae</taxon>
        <taxon>Microascales</taxon>
        <taxon>Ceratocystidaceae</taxon>
        <taxon>Ceratocystis</taxon>
    </lineage>
</organism>
<reference evidence="3 4" key="1">
    <citation type="journal article" date="2013" name="Fungal Biol.">
        <title>Analysis of microsatellite markers in the genome of the plant pathogen Ceratocystis fimbriata.</title>
        <authorList>
            <person name="Simpson M.C."/>
            <person name="Wilken P.M."/>
            <person name="Coetzee M.P."/>
            <person name="Wingfield M.J."/>
            <person name="Wingfield B.D."/>
        </authorList>
    </citation>
    <scope>NUCLEOTIDE SEQUENCE [LARGE SCALE GENOMIC DNA]</scope>
    <source>
        <strain evidence="3 4">CBS 114723</strain>
    </source>
</reference>
<dbReference type="SMART" id="SM01111">
    <property type="entry name" value="CVNH"/>
    <property type="match status" value="1"/>
</dbReference>
<reference evidence="3 4" key="2">
    <citation type="journal article" date="2013" name="IMA Fungus">
        <title>IMA Genome-F 1: Ceratocystis fimbriata: Draft nuclear genome sequence for the plant pathogen, Ceratocystis fimbriata.</title>
        <authorList>
            <person name="Wilken P.M."/>
            <person name="Steenkamp E.T."/>
            <person name="Wingfield M.J."/>
            <person name="de Beer Z.W."/>
            <person name="Wingfield B.D."/>
        </authorList>
    </citation>
    <scope>NUCLEOTIDE SEQUENCE [LARGE SCALE GENOMIC DNA]</scope>
    <source>
        <strain evidence="3 4">CBS 114723</strain>
    </source>
</reference>
<dbReference type="AlphaFoldDB" id="A0A2C5WWE9"/>
<feature type="signal peptide" evidence="1">
    <location>
        <begin position="1"/>
        <end position="19"/>
    </location>
</feature>
<dbReference type="InterPro" id="IPR036673">
    <property type="entry name" value="Cyanovirin-N_sf"/>
</dbReference>
<keyword evidence="4" id="KW-1185">Reference proteome</keyword>
<evidence type="ECO:0000313" key="3">
    <source>
        <dbReference type="EMBL" id="PHH50206.1"/>
    </source>
</evidence>
<accession>A0A2C5WWE9</accession>
<name>A0A2C5WWE9_9PEZI</name>
<dbReference type="InterPro" id="IPR011058">
    <property type="entry name" value="Cyanovirin-N"/>
</dbReference>
<evidence type="ECO:0000259" key="2">
    <source>
        <dbReference type="SMART" id="SM01111"/>
    </source>
</evidence>
<dbReference type="OrthoDB" id="2947935at2759"/>
<feature type="chain" id="PRO_5012134948" description="Cyanovirin-N domain-containing protein" evidence="1">
    <location>
        <begin position="20"/>
        <end position="154"/>
    </location>
</feature>
<gene>
    <name evidence="3" type="ORF">CFIMG_006349RA</name>
</gene>
<comment type="caution">
    <text evidence="3">The sequence shown here is derived from an EMBL/GenBank/DDBJ whole genome shotgun (WGS) entry which is preliminary data.</text>
</comment>
<evidence type="ECO:0000256" key="1">
    <source>
        <dbReference type="SAM" id="SignalP"/>
    </source>
</evidence>
<evidence type="ECO:0000313" key="4">
    <source>
        <dbReference type="Proteomes" id="UP000222788"/>
    </source>
</evidence>
<dbReference type="SUPFAM" id="SSF51322">
    <property type="entry name" value="Cyanovirin-N"/>
    <property type="match status" value="1"/>
</dbReference>
<proteinExistence type="predicted"/>
<dbReference type="EMBL" id="APWK03000141">
    <property type="protein sequence ID" value="PHH50206.1"/>
    <property type="molecule type" value="Genomic_DNA"/>
</dbReference>
<dbReference type="Proteomes" id="UP000222788">
    <property type="component" value="Unassembled WGS sequence"/>
</dbReference>
<dbReference type="Pfam" id="PF08881">
    <property type="entry name" value="CVNH"/>
    <property type="match status" value="1"/>
</dbReference>
<protein>
    <recommendedName>
        <fullName evidence="2">Cyanovirin-N domain-containing protein</fullName>
    </recommendedName>
</protein>
<feature type="domain" description="Cyanovirin-N" evidence="2">
    <location>
        <begin position="43"/>
        <end position="142"/>
    </location>
</feature>
<keyword evidence="1" id="KW-0732">Signal</keyword>
<dbReference type="Gene3D" id="2.30.60.10">
    <property type="entry name" value="Cyanovirin-N"/>
    <property type="match status" value="1"/>
</dbReference>
<sequence>MRFNSFAFWFSSSIPPALGVLGRPVIDRGDMAIVASYYPCHHYYLDSDSDGILWSTCPDIDEKEAFSSLDLNRCLINKGGKLEYIDGGGDAMQTCSDCSLAEAEGYYPRIKCQCRTGDDDDTKKTTLDLMEQLYNSNGHLACYWAIGDRQRERR</sequence>